<dbReference type="SUPFAM" id="SSF53254">
    <property type="entry name" value="Phosphoglycerate mutase-like"/>
    <property type="match status" value="1"/>
</dbReference>
<dbReference type="InterPro" id="IPR013078">
    <property type="entry name" value="His_Pase_superF_clade-1"/>
</dbReference>
<keyword evidence="2" id="KW-1185">Reference proteome</keyword>
<protein>
    <submittedName>
        <fullName evidence="1">Phosphatase</fullName>
    </submittedName>
</protein>
<dbReference type="InterPro" id="IPR050275">
    <property type="entry name" value="PGM_Phosphatase"/>
</dbReference>
<dbReference type="InterPro" id="IPR029033">
    <property type="entry name" value="His_PPase_superfam"/>
</dbReference>
<dbReference type="CDD" id="cd07067">
    <property type="entry name" value="HP_PGM_like"/>
    <property type="match status" value="1"/>
</dbReference>
<proteinExistence type="predicted"/>
<dbReference type="Pfam" id="PF00300">
    <property type="entry name" value="His_Phos_1"/>
    <property type="match status" value="1"/>
</dbReference>
<name>A0ABV2QM24_9MICO</name>
<comment type="caution">
    <text evidence="1">The sequence shown here is derived from an EMBL/GenBank/DDBJ whole genome shotgun (WGS) entry which is preliminary data.</text>
</comment>
<dbReference type="PIRSF" id="PIRSF000709">
    <property type="entry name" value="6PFK_2-Ptase"/>
    <property type="match status" value="1"/>
</dbReference>
<dbReference type="PANTHER" id="PTHR48100:SF59">
    <property type="entry name" value="ADENOSYLCOBALAMIN_ALPHA-RIBAZOLE PHOSPHATASE"/>
    <property type="match status" value="1"/>
</dbReference>
<dbReference type="EMBL" id="JBEPSJ010000001">
    <property type="protein sequence ID" value="MET4582094.1"/>
    <property type="molecule type" value="Genomic_DNA"/>
</dbReference>
<evidence type="ECO:0000313" key="1">
    <source>
        <dbReference type="EMBL" id="MET4582094.1"/>
    </source>
</evidence>
<gene>
    <name evidence="1" type="ORF">ABIE21_001584</name>
</gene>
<sequence length="188" mass="20688">MTLAFIRHGQTDWNFEKRLQGSTDIPLNDTGRAQARDAVSTLEGVDWEVIVSSPLSRARETAAIIAAGLDIELGPAYDELIERSYGEGEGATAEDIALKWPDHQYPGLESLDSVVARGRAALERIDAEYGDRNTLIVCHGTIIRYTLADLAGRPFDQIRNGSVATFERAGEAWRVLSVNDEPLTEFVN</sequence>
<dbReference type="RefSeq" id="WP_354024243.1">
    <property type="nucleotide sequence ID" value="NZ_JBEPSJ010000001.1"/>
</dbReference>
<dbReference type="Proteomes" id="UP001549257">
    <property type="component" value="Unassembled WGS sequence"/>
</dbReference>
<dbReference type="PANTHER" id="PTHR48100">
    <property type="entry name" value="BROAD-SPECIFICITY PHOSPHATASE YOR283W-RELATED"/>
    <property type="match status" value="1"/>
</dbReference>
<organism evidence="1 2">
    <name type="scientific">Conyzicola nivalis</name>
    <dbReference type="NCBI Taxonomy" id="1477021"/>
    <lineage>
        <taxon>Bacteria</taxon>
        <taxon>Bacillati</taxon>
        <taxon>Actinomycetota</taxon>
        <taxon>Actinomycetes</taxon>
        <taxon>Micrococcales</taxon>
        <taxon>Microbacteriaceae</taxon>
        <taxon>Conyzicola</taxon>
    </lineage>
</organism>
<dbReference type="SMART" id="SM00855">
    <property type="entry name" value="PGAM"/>
    <property type="match status" value="1"/>
</dbReference>
<reference evidence="1 2" key="1">
    <citation type="submission" date="2024-06" db="EMBL/GenBank/DDBJ databases">
        <title>Sorghum-associated microbial communities from plants grown in Nebraska, USA.</title>
        <authorList>
            <person name="Schachtman D."/>
        </authorList>
    </citation>
    <scope>NUCLEOTIDE SEQUENCE [LARGE SCALE GENOMIC DNA]</scope>
    <source>
        <strain evidence="1 2">2857</strain>
    </source>
</reference>
<accession>A0ABV2QM24</accession>
<dbReference type="Gene3D" id="3.40.50.1240">
    <property type="entry name" value="Phosphoglycerate mutase-like"/>
    <property type="match status" value="1"/>
</dbReference>
<evidence type="ECO:0000313" key="2">
    <source>
        <dbReference type="Proteomes" id="UP001549257"/>
    </source>
</evidence>